<dbReference type="InterPro" id="IPR046541">
    <property type="entry name" value="DUF6606"/>
</dbReference>
<dbReference type="PANTHER" id="PTHR13367">
    <property type="entry name" value="UBIQUITIN THIOESTERASE"/>
    <property type="match status" value="1"/>
</dbReference>
<reference evidence="8 9" key="1">
    <citation type="submission" date="2023-08" db="EMBL/GenBank/DDBJ databases">
        <title>Black Yeasts Isolated from many extreme environments.</title>
        <authorList>
            <person name="Coleine C."/>
            <person name="Stajich J.E."/>
            <person name="Selbmann L."/>
        </authorList>
    </citation>
    <scope>NUCLEOTIDE SEQUENCE [LARGE SCALE GENOMIC DNA]</scope>
    <source>
        <strain evidence="8 9">CCFEE 536</strain>
    </source>
</reference>
<evidence type="ECO:0000256" key="1">
    <source>
        <dbReference type="ARBA" id="ARBA00000707"/>
    </source>
</evidence>
<proteinExistence type="predicted"/>
<evidence type="ECO:0000256" key="5">
    <source>
        <dbReference type="ARBA" id="ARBA00022801"/>
    </source>
</evidence>
<dbReference type="Pfam" id="PF20255">
    <property type="entry name" value="DUF6606"/>
    <property type="match status" value="1"/>
</dbReference>
<organism evidence="8 9">
    <name type="scientific">Cryomyces antarcticus</name>
    <dbReference type="NCBI Taxonomy" id="329879"/>
    <lineage>
        <taxon>Eukaryota</taxon>
        <taxon>Fungi</taxon>
        <taxon>Dikarya</taxon>
        <taxon>Ascomycota</taxon>
        <taxon>Pezizomycotina</taxon>
        <taxon>Dothideomycetes</taxon>
        <taxon>Dothideomycetes incertae sedis</taxon>
        <taxon>Cryomyces</taxon>
    </lineage>
</organism>
<sequence length="959" mass="108939">MSCRPAASAFTLPESLVHHVALPPRLPGEAESQLGRIEAALTDLLSNASRTVRDLTNDALCQTWESTRHILQISKALNAGGKLDKASLVNEFGRLSHGEILILHVAEQNAGLLIRRHKGSQGNVVEFEAFEASPLSENVLATQNALQWDFPGCAVAIPYSTFADASFQDELAGFLEQASTESIKRFAAHTYKARSFAFESRDTVDPSIITQMLMTVLEVHGHRIIPPTIRKRVRDDVIWSDGAERPWRRCPYWLVLRVGVERHLRAVHGNDIGRLHYKFLMCLVLVCLIEEALKQLSPESSNLLTAKLSRRLVKIEVDRCKAPASHHFVYESMFAALGPLFRRTTKRAHEHLEAVWNGFKLSIRRSIRPVPRQASRADLFMTLPNSGSYIEQVLSWRPQMESAYQEATQFDRLAATNDRSNTFAVHYLELARVETQIEESQSSRSIVDHETNCINISETIYTYLSTVGNSYDSNPEQKSTMLLAVMKLWMSLDQCATKLFPLLLEYNPSIPPGILDVLQLPSLVKMSALRDVQQYLQVRHAQCDFSRRSIFDDPCKGCFGERYFDESNDSQRLQEIYRNIETKAEIARSEKEKEWKRMCVEYETLEKQIAESTCLYTTAYSNIRVNEHVDEHRNCTKCYLRRKARRMRIDLHEHPLPWNIVQAKAAVFELGCSKAFKAYRNATWKIVGGLACSTPIKSSEPQLTLQDYSELRKYMKERTAGVSLASTTKSFLLTHYNSVHFPVSLDKVCVQNGLKLRYFDTLANVWLAHRPRTPTFAHHCWIGIPANSPFSSLQSSPNFLGDSNGPTSHEIIASQSKCPTGLNVHEFTAYQTLFSGKNRRWLSILVELGSSNLNFSTESTVLLVTQLALQAGPSFELDPLRTIHRVFRDEPFCKRLIEQISRRLEDISSSWRRNKLHGYAPHCDSQGVFAGDRAYGARGTETPRKGTYYYTHMDQPVAQ</sequence>
<dbReference type="Proteomes" id="UP001357485">
    <property type="component" value="Unassembled WGS sequence"/>
</dbReference>
<comment type="catalytic activity">
    <reaction evidence="1">
        <text>Thiol-dependent hydrolysis of ester, thioester, amide, peptide and isopeptide bonds formed by the C-terminal Gly of ubiquitin (a 76-residue protein attached to proteins as an intracellular targeting signal).</text>
        <dbReference type="EC" id="3.4.19.12"/>
    </reaction>
</comment>
<keyword evidence="4" id="KW-0833">Ubl conjugation pathway</keyword>
<protein>
    <recommendedName>
        <fullName evidence="2">ubiquitinyl hydrolase 1</fullName>
        <ecNumber evidence="2">3.4.19.12</ecNumber>
    </recommendedName>
</protein>
<dbReference type="InterPro" id="IPR051346">
    <property type="entry name" value="OTU_Deubiquitinase"/>
</dbReference>
<feature type="domain" description="DUF6606" evidence="7">
    <location>
        <begin position="16"/>
        <end position="288"/>
    </location>
</feature>
<evidence type="ECO:0000313" key="8">
    <source>
        <dbReference type="EMBL" id="KAK5132123.1"/>
    </source>
</evidence>
<name>A0ABR0KUZ3_9PEZI</name>
<evidence type="ECO:0000256" key="2">
    <source>
        <dbReference type="ARBA" id="ARBA00012759"/>
    </source>
</evidence>
<keyword evidence="5" id="KW-0378">Hydrolase</keyword>
<evidence type="ECO:0000313" key="9">
    <source>
        <dbReference type="Proteomes" id="UP001357485"/>
    </source>
</evidence>
<keyword evidence="6" id="KW-0788">Thiol protease</keyword>
<evidence type="ECO:0000259" key="7">
    <source>
        <dbReference type="Pfam" id="PF20255"/>
    </source>
</evidence>
<evidence type="ECO:0000256" key="4">
    <source>
        <dbReference type="ARBA" id="ARBA00022786"/>
    </source>
</evidence>
<keyword evidence="3" id="KW-0645">Protease</keyword>
<dbReference type="PANTHER" id="PTHR13367:SF32">
    <property type="entry name" value="DUF6606 DOMAIN-CONTAINING PROTEIN"/>
    <property type="match status" value="1"/>
</dbReference>
<evidence type="ECO:0000256" key="3">
    <source>
        <dbReference type="ARBA" id="ARBA00022670"/>
    </source>
</evidence>
<dbReference type="EMBL" id="JAVRRA010024618">
    <property type="protein sequence ID" value="KAK5132123.1"/>
    <property type="molecule type" value="Genomic_DNA"/>
</dbReference>
<keyword evidence="9" id="KW-1185">Reference proteome</keyword>
<comment type="caution">
    <text evidence="8">The sequence shown here is derived from an EMBL/GenBank/DDBJ whole genome shotgun (WGS) entry which is preliminary data.</text>
</comment>
<gene>
    <name evidence="8" type="ORF">LTR16_000002</name>
</gene>
<accession>A0ABR0KUZ3</accession>
<dbReference type="EC" id="3.4.19.12" evidence="2"/>
<evidence type="ECO:0000256" key="6">
    <source>
        <dbReference type="ARBA" id="ARBA00022807"/>
    </source>
</evidence>